<dbReference type="RefSeq" id="WP_182281037.1">
    <property type="nucleotide sequence ID" value="NZ_JABTCN010000033.1"/>
</dbReference>
<protein>
    <recommendedName>
        <fullName evidence="5">Lipoprotein</fullName>
    </recommendedName>
</protein>
<evidence type="ECO:0000256" key="1">
    <source>
        <dbReference type="SAM" id="MobiDB-lite"/>
    </source>
</evidence>
<accession>A0A9X0TMG9</accession>
<reference evidence="3 4" key="1">
    <citation type="journal article" date="2020" name="Access Microbiol">
        <title>Isolation and genome sequencing of Staphylococcus schleiferi subspecies coagulans from Antarctic seals.</title>
        <authorList>
            <person name="Foster G."/>
            <person name="Robb A."/>
            <person name="Paterson G.K."/>
        </authorList>
    </citation>
    <scope>NUCLEOTIDE SEQUENCE [LARGE SCALE GENOMIC DNA]</scope>
    <source>
        <strain evidence="3 4">M615/02/4</strain>
    </source>
</reference>
<name>A0A9X0TMG9_9STAP</name>
<organism evidence="3 4">
    <name type="scientific">Staphylococcus coagulans</name>
    <dbReference type="NCBI Taxonomy" id="74706"/>
    <lineage>
        <taxon>Bacteria</taxon>
        <taxon>Bacillati</taxon>
        <taxon>Bacillota</taxon>
        <taxon>Bacilli</taxon>
        <taxon>Bacillales</taxon>
        <taxon>Staphylococcaceae</taxon>
        <taxon>Staphylococcus</taxon>
    </lineage>
</organism>
<feature type="compositionally biased region" description="Basic and acidic residues" evidence="1">
    <location>
        <begin position="51"/>
        <end position="77"/>
    </location>
</feature>
<feature type="region of interest" description="Disordered" evidence="1">
    <location>
        <begin position="36"/>
        <end position="80"/>
    </location>
</feature>
<comment type="caution">
    <text evidence="3">The sequence shown here is derived from an EMBL/GenBank/DDBJ whole genome shotgun (WGS) entry which is preliminary data.</text>
</comment>
<dbReference type="PROSITE" id="PS51257">
    <property type="entry name" value="PROKAR_LIPOPROTEIN"/>
    <property type="match status" value="1"/>
</dbReference>
<feature type="transmembrane region" description="Helical" evidence="2">
    <location>
        <begin position="12"/>
        <end position="33"/>
    </location>
</feature>
<keyword evidence="2" id="KW-1133">Transmembrane helix</keyword>
<dbReference type="EMBL" id="JABTCN010000033">
    <property type="protein sequence ID" value="MBA8777098.1"/>
    <property type="molecule type" value="Genomic_DNA"/>
</dbReference>
<gene>
    <name evidence="3" type="ORF">HR081_09435</name>
</gene>
<evidence type="ECO:0000313" key="3">
    <source>
        <dbReference type="EMBL" id="MBA8777098.1"/>
    </source>
</evidence>
<sequence length="194" mass="22040">MSEKKDENKKGCLGCLGIIVLIILVFGGCSALFGNDEDKQKSDTETQTQKATDEQSKKQDEKKTQQKEKKEAITSETKKKKITPEDNTVYGKLTRKHNDNNPVVIEDMTYVLSDKDKILQAEKDFSNLPLDKNTDKNFLNEHAKDLMAKDTEFVSNKSDTEQKYHSKSLNKDYYVTLSLTDEGKVKSLIVSSFE</sequence>
<evidence type="ECO:0008006" key="5">
    <source>
        <dbReference type="Google" id="ProtNLM"/>
    </source>
</evidence>
<dbReference type="Proteomes" id="UP000524893">
    <property type="component" value="Unassembled WGS sequence"/>
</dbReference>
<keyword evidence="2" id="KW-0472">Membrane</keyword>
<evidence type="ECO:0000313" key="4">
    <source>
        <dbReference type="Proteomes" id="UP000524893"/>
    </source>
</evidence>
<proteinExistence type="predicted"/>
<dbReference type="AlphaFoldDB" id="A0A9X0TMG9"/>
<keyword evidence="2" id="KW-0812">Transmembrane</keyword>
<evidence type="ECO:0000256" key="2">
    <source>
        <dbReference type="SAM" id="Phobius"/>
    </source>
</evidence>